<reference evidence="3" key="1">
    <citation type="submission" date="2011-07" db="EMBL/GenBank/DDBJ databases">
        <authorList>
            <consortium name="Caenorhabditis brenneri Sequencing and Analysis Consortium"/>
            <person name="Wilson R.K."/>
        </authorList>
    </citation>
    <scope>NUCLEOTIDE SEQUENCE [LARGE SCALE GENOMIC DNA]</scope>
    <source>
        <strain evidence="3">PB2801</strain>
    </source>
</reference>
<dbReference type="SMART" id="SM00353">
    <property type="entry name" value="HLH"/>
    <property type="match status" value="2"/>
</dbReference>
<dbReference type="SUPFAM" id="SSF47459">
    <property type="entry name" value="HLH, helix-loop-helix DNA-binding domain"/>
    <property type="match status" value="1"/>
</dbReference>
<dbReference type="InterPro" id="IPR011598">
    <property type="entry name" value="bHLH_dom"/>
</dbReference>
<evidence type="ECO:0000259" key="1">
    <source>
        <dbReference type="PROSITE" id="PS50888"/>
    </source>
</evidence>
<dbReference type="EMBL" id="GL379787">
    <property type="protein sequence ID" value="EGT30852.1"/>
    <property type="molecule type" value="Genomic_DNA"/>
</dbReference>
<dbReference type="AlphaFoldDB" id="G0M9S9"/>
<name>G0M9S9_CAEBE</name>
<dbReference type="HOGENOM" id="CLU_834780_0_0_1"/>
<dbReference type="OMA" id="MEISDRT"/>
<dbReference type="Proteomes" id="UP000008068">
    <property type="component" value="Unassembled WGS sequence"/>
</dbReference>
<dbReference type="PROSITE" id="PS50888">
    <property type="entry name" value="BHLH"/>
    <property type="match status" value="2"/>
</dbReference>
<dbReference type="Gene3D" id="4.10.280.10">
    <property type="entry name" value="Helix-loop-helix DNA-binding domain"/>
    <property type="match status" value="1"/>
</dbReference>
<dbReference type="GO" id="GO:0046983">
    <property type="term" value="F:protein dimerization activity"/>
    <property type="evidence" value="ECO:0007669"/>
    <property type="project" value="InterPro"/>
</dbReference>
<feature type="domain" description="BHLH" evidence="1">
    <location>
        <begin position="35"/>
        <end position="86"/>
    </location>
</feature>
<evidence type="ECO:0000313" key="2">
    <source>
        <dbReference type="EMBL" id="EGT30852.1"/>
    </source>
</evidence>
<dbReference type="InterPro" id="IPR036638">
    <property type="entry name" value="HLH_DNA-bd_sf"/>
</dbReference>
<feature type="domain" description="BHLH" evidence="1">
    <location>
        <begin position="171"/>
        <end position="224"/>
    </location>
</feature>
<dbReference type="Pfam" id="PF00010">
    <property type="entry name" value="HLH"/>
    <property type="match status" value="1"/>
</dbReference>
<proteinExistence type="predicted"/>
<evidence type="ECO:0000313" key="3">
    <source>
        <dbReference type="Proteomes" id="UP000008068"/>
    </source>
</evidence>
<sequence length="333" mass="37727">MESPIEAMYRAMLEILNNPAAMAGPIPAIHYPVAVPLNNKADKEAERRDQTNQRFAELQKLVAEDTNGKMSQANILRAAFETVTKIIMESSPDPQLQGINDALEKIKQLTITHLESLKLPETDLVQKLEEMLAMFRDIFIPGTPITTLTAAPLSPPATFSPPTIVHDADKARKEIRKNREQSRRNIQSDGFGALRKFIAENKIDTKGTQKIQVLEAIIAFIQNKPQAQPPRRDSAQYLIGFEQGKHLAQNVVITYFENHPHLSIHIEALKNIMNSQLGPLDNSIKTDDIELDQVAFRNFQWRYPNLFVKQSAPKPTIAKPVRRIPFSLFRPWE</sequence>
<keyword evidence="3" id="KW-1185">Reference proteome</keyword>
<accession>G0M9S9</accession>
<dbReference type="STRING" id="135651.G0M9S9"/>
<dbReference type="InParanoid" id="G0M9S9"/>
<gene>
    <name evidence="2" type="ORF">CAEBREN_21492</name>
</gene>
<organism evidence="3">
    <name type="scientific">Caenorhabditis brenneri</name>
    <name type="common">Nematode worm</name>
    <dbReference type="NCBI Taxonomy" id="135651"/>
    <lineage>
        <taxon>Eukaryota</taxon>
        <taxon>Metazoa</taxon>
        <taxon>Ecdysozoa</taxon>
        <taxon>Nematoda</taxon>
        <taxon>Chromadorea</taxon>
        <taxon>Rhabditida</taxon>
        <taxon>Rhabditina</taxon>
        <taxon>Rhabditomorpha</taxon>
        <taxon>Rhabditoidea</taxon>
        <taxon>Rhabditidae</taxon>
        <taxon>Peloderinae</taxon>
        <taxon>Caenorhabditis</taxon>
    </lineage>
</organism>
<protein>
    <recommendedName>
        <fullName evidence="1">BHLH domain-containing protein</fullName>
    </recommendedName>
</protein>